<feature type="compositionally biased region" description="Gly residues" evidence="1">
    <location>
        <begin position="46"/>
        <end position="62"/>
    </location>
</feature>
<feature type="region of interest" description="Disordered" evidence="1">
    <location>
        <begin position="95"/>
        <end position="132"/>
    </location>
</feature>
<protein>
    <submittedName>
        <fullName evidence="2">Uncharacterized protein P0587F01.16</fullName>
    </submittedName>
</protein>
<feature type="region of interest" description="Disordered" evidence="1">
    <location>
        <begin position="1"/>
        <end position="65"/>
    </location>
</feature>
<gene>
    <name evidence="2" type="primary">P0587F01.16</name>
</gene>
<accession>C1AR07</accession>
<feature type="compositionally biased region" description="Basic residues" evidence="1">
    <location>
        <begin position="95"/>
        <end position="108"/>
    </location>
</feature>
<proteinExistence type="predicted"/>
<evidence type="ECO:0000256" key="1">
    <source>
        <dbReference type="SAM" id="MobiDB-lite"/>
    </source>
</evidence>
<evidence type="ECO:0000313" key="2">
    <source>
        <dbReference type="EMBL" id="BAH47703.1"/>
    </source>
</evidence>
<sequence length="132" mass="14359">MWGAPQPGGERLLAPLGRPPTPINRNRVDLHRQYQQPTERRREAVIGGGCKGEGEGEYGGSGVERRTTAQASSCDWSAMEARVCDDCGKVGRRRRRSMARRRRWRKSVHGSGGRRVAVQAVGGDGGGAYACP</sequence>
<dbReference type="AlphaFoldDB" id="C1AR07"/>
<name>C1AR07_ORYSJ</name>
<dbReference type="EMBL" id="AP011109">
    <property type="protein sequence ID" value="BAH47703.1"/>
    <property type="molecule type" value="Genomic_DNA"/>
</dbReference>
<reference evidence="2" key="1">
    <citation type="submission" date="2009-03" db="EMBL/GenBank/DDBJ databases">
        <title>Oryza sativa nipponbare(GA3) genomic DNA, chromosome 5, PAC clone:P0587F01, partial.</title>
        <authorList>
            <person name="Matsumoto T."/>
            <person name="Wu J."/>
            <person name="Kanamori H."/>
        </authorList>
    </citation>
    <scope>NUCLEOTIDE SEQUENCE</scope>
</reference>
<feature type="compositionally biased region" description="Gly residues" evidence="1">
    <location>
        <begin position="122"/>
        <end position="132"/>
    </location>
</feature>
<feature type="compositionally biased region" description="Basic and acidic residues" evidence="1">
    <location>
        <begin position="26"/>
        <end position="44"/>
    </location>
</feature>
<organism evidence="2">
    <name type="scientific">Oryza sativa subsp. japonica</name>
    <name type="common">Rice</name>
    <dbReference type="NCBI Taxonomy" id="39947"/>
    <lineage>
        <taxon>Eukaryota</taxon>
        <taxon>Viridiplantae</taxon>
        <taxon>Streptophyta</taxon>
        <taxon>Embryophyta</taxon>
        <taxon>Tracheophyta</taxon>
        <taxon>Spermatophyta</taxon>
        <taxon>Magnoliopsida</taxon>
        <taxon>Liliopsida</taxon>
        <taxon>Poales</taxon>
        <taxon>Poaceae</taxon>
        <taxon>BOP clade</taxon>
        <taxon>Oryzoideae</taxon>
        <taxon>Oryzeae</taxon>
        <taxon>Oryzinae</taxon>
        <taxon>Oryza</taxon>
        <taxon>Oryza sativa</taxon>
    </lineage>
</organism>